<dbReference type="PANTHER" id="PTHR31435">
    <property type="entry name" value="PROTEIN NATD1"/>
    <property type="match status" value="1"/>
</dbReference>
<name>A0A385DAE0_9ACTN</name>
<reference evidence="4 5" key="1">
    <citation type="submission" date="2018-08" db="EMBL/GenBank/DDBJ databases">
        <authorList>
            <person name="Ferrada E.E."/>
            <person name="Latorre B.A."/>
        </authorList>
    </citation>
    <scope>NUCLEOTIDE SEQUENCE [LARGE SCALE GENOMIC DNA]</scope>
    <source>
        <strain evidence="4 5">VK-A60T</strain>
    </source>
</reference>
<dbReference type="PROSITE" id="PS51186">
    <property type="entry name" value="GNAT"/>
    <property type="match status" value="1"/>
</dbReference>
<dbReference type="AlphaFoldDB" id="A0A385DAE0"/>
<dbReference type="InterPro" id="IPR016181">
    <property type="entry name" value="Acyl_CoA_acyltransferase"/>
</dbReference>
<dbReference type="GO" id="GO:0016747">
    <property type="term" value="F:acyltransferase activity, transferring groups other than amino-acyl groups"/>
    <property type="evidence" value="ECO:0007669"/>
    <property type="project" value="InterPro"/>
</dbReference>
<dbReference type="InterPro" id="IPR031165">
    <property type="entry name" value="GNAT_YJDJ"/>
</dbReference>
<proteinExistence type="predicted"/>
<evidence type="ECO:0000259" key="2">
    <source>
        <dbReference type="PROSITE" id="PS51186"/>
    </source>
</evidence>
<dbReference type="EMBL" id="CP031742">
    <property type="protein sequence ID" value="AXQ54677.1"/>
    <property type="molecule type" value="Genomic_DNA"/>
</dbReference>
<dbReference type="CDD" id="cd04301">
    <property type="entry name" value="NAT_SF"/>
    <property type="match status" value="1"/>
</dbReference>
<dbReference type="Pfam" id="PF14542">
    <property type="entry name" value="Acetyltransf_CG"/>
    <property type="match status" value="1"/>
</dbReference>
<protein>
    <submittedName>
        <fullName evidence="4">N-acetyltransferase</fullName>
    </submittedName>
</protein>
<evidence type="ECO:0000259" key="3">
    <source>
        <dbReference type="PROSITE" id="PS51729"/>
    </source>
</evidence>
<dbReference type="Proteomes" id="UP000259636">
    <property type="component" value="Chromosome"/>
</dbReference>
<sequence>MSEPPTADPQTVDVRDDTEANRYEARVGGQLAGTAQYIRTPGLIAFVHTEVDPAYEGRGVGGALVRHSLDEAREQGTAVLAVCPFYAGWISRHPAYRDLLYSEQSRAADGGTR</sequence>
<dbReference type="PROSITE" id="PS51729">
    <property type="entry name" value="GNAT_YJDJ"/>
    <property type="match status" value="1"/>
</dbReference>
<feature type="region of interest" description="Disordered" evidence="1">
    <location>
        <begin position="1"/>
        <end position="20"/>
    </location>
</feature>
<evidence type="ECO:0000256" key="1">
    <source>
        <dbReference type="SAM" id="MobiDB-lite"/>
    </source>
</evidence>
<gene>
    <name evidence="4" type="ORF">D0C37_08735</name>
</gene>
<dbReference type="InterPro" id="IPR045057">
    <property type="entry name" value="Gcn5-rel_NAT"/>
</dbReference>
<evidence type="ECO:0000313" key="5">
    <source>
        <dbReference type="Proteomes" id="UP000259636"/>
    </source>
</evidence>
<dbReference type="Gene3D" id="3.40.630.30">
    <property type="match status" value="1"/>
</dbReference>
<dbReference type="RefSeq" id="WP_030695672.1">
    <property type="nucleotide sequence ID" value="NZ_CP031742.1"/>
</dbReference>
<dbReference type="SUPFAM" id="SSF55729">
    <property type="entry name" value="Acyl-CoA N-acyltransferases (Nat)"/>
    <property type="match status" value="1"/>
</dbReference>
<dbReference type="PANTHER" id="PTHR31435:SF10">
    <property type="entry name" value="BSR4717 PROTEIN"/>
    <property type="match status" value="1"/>
</dbReference>
<feature type="domain" description="N-acetyltransferase" evidence="2">
    <location>
        <begin position="1"/>
        <end position="113"/>
    </location>
</feature>
<accession>A0A385DAE0</accession>
<organism evidence="4 5">
    <name type="scientific">Streptomyces koyangensis</name>
    <dbReference type="NCBI Taxonomy" id="188770"/>
    <lineage>
        <taxon>Bacteria</taxon>
        <taxon>Bacillati</taxon>
        <taxon>Actinomycetota</taxon>
        <taxon>Actinomycetes</taxon>
        <taxon>Kitasatosporales</taxon>
        <taxon>Streptomycetaceae</taxon>
        <taxon>Streptomyces</taxon>
        <taxon>Streptomyces aurantiacus group</taxon>
    </lineage>
</organism>
<dbReference type="KEGG" id="sky:D0C37_08735"/>
<dbReference type="InterPro" id="IPR000182">
    <property type="entry name" value="GNAT_dom"/>
</dbReference>
<keyword evidence="4" id="KW-0808">Transferase</keyword>
<feature type="domain" description="N-acetyltransferase" evidence="3">
    <location>
        <begin position="15"/>
        <end position="101"/>
    </location>
</feature>
<dbReference type="GeneID" id="300114279"/>
<evidence type="ECO:0000313" key="4">
    <source>
        <dbReference type="EMBL" id="AXQ54677.1"/>
    </source>
</evidence>